<dbReference type="Gene3D" id="1.10.390.10">
    <property type="entry name" value="Neutral Protease Domain 2"/>
    <property type="match status" value="1"/>
</dbReference>
<evidence type="ECO:0000313" key="2">
    <source>
        <dbReference type="EMBL" id="MRW93848.1"/>
    </source>
</evidence>
<dbReference type="AlphaFoldDB" id="A0A6I2L6S1"/>
<gene>
    <name evidence="2" type="ORF">GJ699_28030</name>
</gene>
<dbReference type="EMBL" id="WKJK01000020">
    <property type="protein sequence ID" value="MRW93848.1"/>
    <property type="molecule type" value="Genomic_DNA"/>
</dbReference>
<proteinExistence type="predicted"/>
<accession>A0A6I2L6S1</accession>
<dbReference type="Pfam" id="PF05299">
    <property type="entry name" value="Peptidase_M61"/>
    <property type="match status" value="1"/>
</dbReference>
<name>A0A6I2L6S1_9BURK</name>
<organism evidence="2 3">
    <name type="scientific">Duganella guangzhouensis</name>
    <dbReference type="NCBI Taxonomy" id="2666084"/>
    <lineage>
        <taxon>Bacteria</taxon>
        <taxon>Pseudomonadati</taxon>
        <taxon>Pseudomonadota</taxon>
        <taxon>Betaproteobacteria</taxon>
        <taxon>Burkholderiales</taxon>
        <taxon>Oxalobacteraceae</taxon>
        <taxon>Telluria group</taxon>
        <taxon>Duganella</taxon>
    </lineage>
</organism>
<keyword evidence="3" id="KW-1185">Reference proteome</keyword>
<protein>
    <recommendedName>
        <fullName evidence="1">Peptidase M61 catalytic domain-containing protein</fullName>
    </recommendedName>
</protein>
<reference evidence="2 3" key="1">
    <citation type="submission" date="2019-11" db="EMBL/GenBank/DDBJ databases">
        <title>Novel species isolated from a subtropical stream in China.</title>
        <authorList>
            <person name="Lu H."/>
        </authorList>
    </citation>
    <scope>NUCLEOTIDE SEQUENCE [LARGE SCALE GENOMIC DNA]</scope>
    <source>
        <strain evidence="2 3">FT80W</strain>
    </source>
</reference>
<dbReference type="InterPro" id="IPR007963">
    <property type="entry name" value="Peptidase_M61_catalytic"/>
</dbReference>
<sequence length="606" mass="65926">MRYWPDGRCWARSCIWRAAGTRPAKDLFFSSFPTEDFTMYQRLAVSAGIAMLMQSLSAHAAEPALSALDLQLTPHTVGGTVDGIDVQVRVQEPKVEAGKALLRMPTFVASTPTAAYPAEALHASDASGPLKLTVFDEAPTPTGNYRQYQVDRATVGDVTVHYTGKPREVNAQTRNGPLFDLRAQGAGALGAGVYFLALPPGEQPYKLSVKWDLSKLPAGSRGVWSLGEGEQHTVGTAEMLAFSAYAMGPVKSEPEDGKGNFGLYWLQEPPFDMPKLAADTKKLYRYMANFFHDPDSSYRVFARQNPYPAGGGTGLAKSFMFGYGPGGETASGGDQQMLLAHEMAHNWPRLNGDESHSDTAWYTEGTAEYYSTSLAYRAGAINLDKYLANVNERAANYAGNPYKSLSNTESGKIFWSDARAQRVPYGRGFMYFVRLNAEIVKKSGGKRSLDNLVQEVLKRQKANEKVGLPQWRALVVKELGAVAGTEFDDMAAGKDIVPQKDSLGACLTAVSYTVRPFDLGFDEMSLGVVKNLRKESAAAAAGVHEGDKILSLPALKEAREKDGKELAVELQRGDEKLSVNYLPRGAGVTAWRWEPTPAAAKGNCKL</sequence>
<dbReference type="InterPro" id="IPR027268">
    <property type="entry name" value="Peptidase_M4/M1_CTD_sf"/>
</dbReference>
<comment type="caution">
    <text evidence="2">The sequence shown here is derived from an EMBL/GenBank/DDBJ whole genome shotgun (WGS) entry which is preliminary data.</text>
</comment>
<evidence type="ECO:0000313" key="3">
    <source>
        <dbReference type="Proteomes" id="UP000433309"/>
    </source>
</evidence>
<evidence type="ECO:0000259" key="1">
    <source>
        <dbReference type="Pfam" id="PF05299"/>
    </source>
</evidence>
<dbReference type="Proteomes" id="UP000433309">
    <property type="component" value="Unassembled WGS sequence"/>
</dbReference>
<feature type="domain" description="Peptidase M61 catalytic" evidence="1">
    <location>
        <begin position="353"/>
        <end position="406"/>
    </location>
</feature>